<dbReference type="Proteomes" id="UP000009026">
    <property type="component" value="Chromosome"/>
</dbReference>
<evidence type="ECO:0000313" key="2">
    <source>
        <dbReference type="EMBL" id="AKQ66896.1"/>
    </source>
</evidence>
<feature type="transmembrane region" description="Helical" evidence="1">
    <location>
        <begin position="21"/>
        <end position="44"/>
    </location>
</feature>
<name>A0A0H4WTV4_9BACT</name>
<feature type="transmembrane region" description="Helical" evidence="1">
    <location>
        <begin position="50"/>
        <end position="67"/>
    </location>
</feature>
<sequence length="112" mass="11838">MQYDPNTIRSYAETLYRRASRIVIMSGVSGFLLSGGFGALFMSAVKDNTTGVLMFGLVGAFIGVTLGRGRALVLQLQAQTALCQVAIEANTRRAADAAVSRSAEVAHRAQVG</sequence>
<gene>
    <name evidence="2" type="ORF">A176_003808</name>
</gene>
<keyword evidence="1" id="KW-0472">Membrane</keyword>
<dbReference type="EMBL" id="CP012109">
    <property type="protein sequence ID" value="AKQ66896.1"/>
    <property type="molecule type" value="Genomic_DNA"/>
</dbReference>
<protein>
    <submittedName>
        <fullName evidence="2">Uncharacterized protein</fullName>
    </submittedName>
</protein>
<keyword evidence="1" id="KW-0812">Transmembrane</keyword>
<dbReference type="KEGG" id="mym:A176_003808"/>
<evidence type="ECO:0000313" key="3">
    <source>
        <dbReference type="Proteomes" id="UP000009026"/>
    </source>
</evidence>
<accession>A0A0H4WTV4</accession>
<dbReference type="AlphaFoldDB" id="A0A0H4WTV4"/>
<reference evidence="2 3" key="1">
    <citation type="journal article" date="2016" name="PLoS ONE">
        <title>Complete Genome Sequence and Comparative Genomics of a Novel Myxobacterium Myxococcus hansupus.</title>
        <authorList>
            <person name="Sharma G."/>
            <person name="Narwani T."/>
            <person name="Subramanian S."/>
        </authorList>
    </citation>
    <scope>NUCLEOTIDE SEQUENCE [LARGE SCALE GENOMIC DNA]</scope>
    <source>
        <strain evidence="3">mixupus</strain>
    </source>
</reference>
<keyword evidence="3" id="KW-1185">Reference proteome</keyword>
<dbReference type="PATRIC" id="fig|1297742.4.peg.3851"/>
<keyword evidence="1" id="KW-1133">Transmembrane helix</keyword>
<evidence type="ECO:0000256" key="1">
    <source>
        <dbReference type="SAM" id="Phobius"/>
    </source>
</evidence>
<proteinExistence type="predicted"/>
<organism evidence="2 3">
    <name type="scientific">Pseudomyxococcus hansupus</name>
    <dbReference type="NCBI Taxonomy" id="1297742"/>
    <lineage>
        <taxon>Bacteria</taxon>
        <taxon>Pseudomonadati</taxon>
        <taxon>Myxococcota</taxon>
        <taxon>Myxococcia</taxon>
        <taxon>Myxococcales</taxon>
        <taxon>Cystobacterineae</taxon>
        <taxon>Myxococcaceae</taxon>
        <taxon>Pseudomyxococcus</taxon>
    </lineage>
</organism>